<gene>
    <name evidence="2" type="ORF">Ciccas_010776</name>
</gene>
<organism evidence="2 3">
    <name type="scientific">Cichlidogyrus casuarinus</name>
    <dbReference type="NCBI Taxonomy" id="1844966"/>
    <lineage>
        <taxon>Eukaryota</taxon>
        <taxon>Metazoa</taxon>
        <taxon>Spiralia</taxon>
        <taxon>Lophotrochozoa</taxon>
        <taxon>Platyhelminthes</taxon>
        <taxon>Monogenea</taxon>
        <taxon>Monopisthocotylea</taxon>
        <taxon>Dactylogyridea</taxon>
        <taxon>Ancyrocephalidae</taxon>
        <taxon>Cichlidogyrus</taxon>
    </lineage>
</organism>
<keyword evidence="3" id="KW-1185">Reference proteome</keyword>
<name>A0ABD2PUB6_9PLAT</name>
<evidence type="ECO:0000256" key="1">
    <source>
        <dbReference type="SAM" id="MobiDB-lite"/>
    </source>
</evidence>
<feature type="region of interest" description="Disordered" evidence="1">
    <location>
        <begin position="1"/>
        <end position="39"/>
    </location>
</feature>
<accession>A0ABD2PUB6</accession>
<evidence type="ECO:0000313" key="3">
    <source>
        <dbReference type="Proteomes" id="UP001626550"/>
    </source>
</evidence>
<comment type="caution">
    <text evidence="2">The sequence shown here is derived from an EMBL/GenBank/DDBJ whole genome shotgun (WGS) entry which is preliminary data.</text>
</comment>
<evidence type="ECO:0000313" key="2">
    <source>
        <dbReference type="EMBL" id="KAL3310653.1"/>
    </source>
</evidence>
<dbReference type="Proteomes" id="UP001626550">
    <property type="component" value="Unassembled WGS sequence"/>
</dbReference>
<sequence>MFKQLSSESAKSVESLGNWPPPGRRQRHPAGDSSGQLEMDGFEVLGGRFTSYDQYNSSSSSSAFASPDCPSPMLDSQRNFFALGNREEFSQTCMSKSWIDADLSEPREQEKEQCFASSYQRFNLHSSLDIINHHVDLLASSSSNELHRMRQLTLSPVNQQNENSENTQPCSYRFHNS</sequence>
<reference evidence="2 3" key="1">
    <citation type="submission" date="2024-11" db="EMBL/GenBank/DDBJ databases">
        <title>Adaptive evolution of stress response genes in parasites aligns with host niche diversity.</title>
        <authorList>
            <person name="Hahn C."/>
            <person name="Resl P."/>
        </authorList>
    </citation>
    <scope>NUCLEOTIDE SEQUENCE [LARGE SCALE GENOMIC DNA]</scope>
    <source>
        <strain evidence="2">EGGRZ-B1_66</strain>
        <tissue evidence="2">Body</tissue>
    </source>
</reference>
<protein>
    <submittedName>
        <fullName evidence="2">Uncharacterized protein</fullName>
    </submittedName>
</protein>
<feature type="compositionally biased region" description="Polar residues" evidence="1">
    <location>
        <begin position="1"/>
        <end position="12"/>
    </location>
</feature>
<dbReference type="AlphaFoldDB" id="A0ABD2PUB6"/>
<dbReference type="EMBL" id="JBJKFK010002764">
    <property type="protein sequence ID" value="KAL3310653.1"/>
    <property type="molecule type" value="Genomic_DNA"/>
</dbReference>
<feature type="region of interest" description="Disordered" evidence="1">
    <location>
        <begin position="155"/>
        <end position="177"/>
    </location>
</feature>
<proteinExistence type="predicted"/>